<dbReference type="EMBL" id="MN738940">
    <property type="protein sequence ID" value="QHT32433.1"/>
    <property type="molecule type" value="Genomic_DNA"/>
</dbReference>
<proteinExistence type="predicted"/>
<name>A0A6C0EV76_9ZZZZ</name>
<accession>A0A6C0EV76</accession>
<evidence type="ECO:0000313" key="1">
    <source>
        <dbReference type="EMBL" id="QHT32433.1"/>
    </source>
</evidence>
<protein>
    <recommendedName>
        <fullName evidence="2">Tyr recombinase domain-containing protein</fullName>
    </recommendedName>
</protein>
<reference evidence="1" key="1">
    <citation type="journal article" date="2020" name="Nature">
        <title>Giant virus diversity and host interactions through global metagenomics.</title>
        <authorList>
            <person name="Schulz F."/>
            <person name="Roux S."/>
            <person name="Paez-Espino D."/>
            <person name="Jungbluth S."/>
            <person name="Walsh D.A."/>
            <person name="Denef V.J."/>
            <person name="McMahon K.D."/>
            <person name="Konstantinidis K.T."/>
            <person name="Eloe-Fadrosh E.A."/>
            <person name="Kyrpides N.C."/>
            <person name="Woyke T."/>
        </authorList>
    </citation>
    <scope>NUCLEOTIDE SEQUENCE</scope>
    <source>
        <strain evidence="1">GVMAG-M-3300009159-65</strain>
    </source>
</reference>
<dbReference type="AlphaFoldDB" id="A0A6C0EV76"/>
<sequence>MSKDWSKQHEAKKTMLYNYLFNKNQLIKSFSKDSYIMDMKSNLLNIIDSNTKWGESTKKGMYFMISRYLDINAPEDELIKTYAQKGFDLNQKIDTETKENKLDKKEEDNFKSKDYFLNILNNLNFSKEKQLYNSHLKQLLLCFVVLQPPMRTSFYTSALFITNLKDNNQKDNYIYIDKENNKVFIIVNNDKASNYKNYKDNKNLSIIPIELKEFNDYIIQSFNDFPRTYLFENEQTKKPYNDNALLSRLREITRLPTINFQMTRSMYITWEHNDKPAYKDKEKLSKKMRHSVSTASINYFKDVENIKEFIKDKEGGVEATIILNELLSSASETDTSKNNLINDYSKNRKDNIYKYNKKGTKPTEKTLKKFDIKYNDETKQYY</sequence>
<organism evidence="1">
    <name type="scientific">viral metagenome</name>
    <dbReference type="NCBI Taxonomy" id="1070528"/>
    <lineage>
        <taxon>unclassified sequences</taxon>
        <taxon>metagenomes</taxon>
        <taxon>organismal metagenomes</taxon>
    </lineage>
</organism>
<evidence type="ECO:0008006" key="2">
    <source>
        <dbReference type="Google" id="ProtNLM"/>
    </source>
</evidence>